<name>A0AAD1R2U7_PELCU</name>
<organism evidence="1 2">
    <name type="scientific">Pelobates cultripes</name>
    <name type="common">Western spadefoot toad</name>
    <dbReference type="NCBI Taxonomy" id="61616"/>
    <lineage>
        <taxon>Eukaryota</taxon>
        <taxon>Metazoa</taxon>
        <taxon>Chordata</taxon>
        <taxon>Craniata</taxon>
        <taxon>Vertebrata</taxon>
        <taxon>Euteleostomi</taxon>
        <taxon>Amphibia</taxon>
        <taxon>Batrachia</taxon>
        <taxon>Anura</taxon>
        <taxon>Pelobatoidea</taxon>
        <taxon>Pelobatidae</taxon>
        <taxon>Pelobates</taxon>
    </lineage>
</organism>
<proteinExistence type="predicted"/>
<dbReference type="AlphaFoldDB" id="A0AAD1R2U7"/>
<keyword evidence="2" id="KW-1185">Reference proteome</keyword>
<dbReference type="EMBL" id="OW240912">
    <property type="protein sequence ID" value="CAH2222494.1"/>
    <property type="molecule type" value="Genomic_DNA"/>
</dbReference>
<dbReference type="Gene3D" id="3.30.70.1820">
    <property type="entry name" value="L1 transposable element, RRM domain"/>
    <property type="match status" value="1"/>
</dbReference>
<protein>
    <submittedName>
        <fullName evidence="1">Uncharacterized protein</fullName>
    </submittedName>
</protein>
<accession>A0AAD1R2U7</accession>
<reference evidence="1" key="1">
    <citation type="submission" date="2022-03" db="EMBL/GenBank/DDBJ databases">
        <authorList>
            <person name="Alioto T."/>
            <person name="Alioto T."/>
            <person name="Gomez Garrido J."/>
        </authorList>
    </citation>
    <scope>NUCLEOTIDE SEQUENCE</scope>
</reference>
<gene>
    <name evidence="1" type="ORF">PECUL_23A001598</name>
</gene>
<evidence type="ECO:0000313" key="2">
    <source>
        <dbReference type="Proteomes" id="UP001295444"/>
    </source>
</evidence>
<evidence type="ECO:0000313" key="1">
    <source>
        <dbReference type="EMBL" id="CAH2222494.1"/>
    </source>
</evidence>
<dbReference type="Proteomes" id="UP001295444">
    <property type="component" value="Chromosome 01"/>
</dbReference>
<sequence length="174" mass="20697">MEESNISLDSAELDDKKDKDTVTVHQLQISLSDILSEIKKELATNSQEIRHEIKHEMNQLAAKMLKFKEQVTEMDFHVNKLKDDNGKLHQRLYEFDIKINYLEDRLRRKNVRFRNIEELGKQEDLEQSLKEYFTALDILFNIEEEIIERCHRLAKPQTIHADLPRDIIACFVFI</sequence>